<keyword evidence="4" id="KW-1185">Reference proteome</keyword>
<dbReference type="RefSeq" id="WP_119779849.1">
    <property type="nucleotide sequence ID" value="NZ_QYUK01000011.1"/>
</dbReference>
<dbReference type="EMBL" id="QYUK01000011">
    <property type="protein sequence ID" value="RJF88883.1"/>
    <property type="molecule type" value="Genomic_DNA"/>
</dbReference>
<gene>
    <name evidence="3" type="ORF">D3874_19450</name>
</gene>
<feature type="domain" description="DUF4166" evidence="2">
    <location>
        <begin position="391"/>
        <end position="548"/>
    </location>
</feature>
<dbReference type="AlphaFoldDB" id="A0A418WFT3"/>
<organism evidence="3 4">
    <name type="scientific">Oleomonas cavernae</name>
    <dbReference type="NCBI Taxonomy" id="2320859"/>
    <lineage>
        <taxon>Bacteria</taxon>
        <taxon>Pseudomonadati</taxon>
        <taxon>Pseudomonadota</taxon>
        <taxon>Alphaproteobacteria</taxon>
        <taxon>Acetobacterales</taxon>
        <taxon>Acetobacteraceae</taxon>
        <taxon>Oleomonas</taxon>
    </lineage>
</organism>
<dbReference type="PANTHER" id="PTHR43796:SF2">
    <property type="entry name" value="CARBOXYNORSPERMIDINE SYNTHASE"/>
    <property type="match status" value="1"/>
</dbReference>
<evidence type="ECO:0000259" key="2">
    <source>
        <dbReference type="Pfam" id="PF13761"/>
    </source>
</evidence>
<feature type="domain" description="Saccharopine dehydrogenase NADP binding" evidence="1">
    <location>
        <begin position="5"/>
        <end position="132"/>
    </location>
</feature>
<name>A0A418WFT3_9PROT</name>
<evidence type="ECO:0000313" key="3">
    <source>
        <dbReference type="EMBL" id="RJF88883.1"/>
    </source>
</evidence>
<dbReference type="InterPro" id="IPR036291">
    <property type="entry name" value="NAD(P)-bd_dom_sf"/>
</dbReference>
<dbReference type="Gene3D" id="3.40.50.720">
    <property type="entry name" value="NAD(P)-binding Rossmann-like Domain"/>
    <property type="match status" value="1"/>
</dbReference>
<dbReference type="OrthoDB" id="528778at2"/>
<accession>A0A418WFT3</accession>
<comment type="caution">
    <text evidence="3">The sequence shown here is derived from an EMBL/GenBank/DDBJ whole genome shotgun (WGS) entry which is preliminary data.</text>
</comment>
<dbReference type="Proteomes" id="UP000284605">
    <property type="component" value="Unassembled WGS sequence"/>
</dbReference>
<dbReference type="Pfam" id="PF03435">
    <property type="entry name" value="Sacchrp_dh_NADP"/>
    <property type="match status" value="1"/>
</dbReference>
<dbReference type="PANTHER" id="PTHR43796">
    <property type="entry name" value="CARBOXYNORSPERMIDINE SYNTHASE"/>
    <property type="match status" value="1"/>
</dbReference>
<reference evidence="3 4" key="1">
    <citation type="submission" date="2018-09" db="EMBL/GenBank/DDBJ databases">
        <authorList>
            <person name="Zhu H."/>
        </authorList>
    </citation>
    <scope>NUCLEOTIDE SEQUENCE [LARGE SCALE GENOMIC DNA]</scope>
    <source>
        <strain evidence="3 4">K1W22B-8</strain>
    </source>
</reference>
<dbReference type="Pfam" id="PF13761">
    <property type="entry name" value="DUF4166"/>
    <property type="match status" value="1"/>
</dbReference>
<dbReference type="InterPro" id="IPR005097">
    <property type="entry name" value="Sacchrp_dh_NADP-bd"/>
</dbReference>
<sequence length="562" mass="59346">MPGAVLLIGGSGTFGSRLAEGLAATTDLALVVAGRDGAKARETAAQLQRRFPGRAITGIALDRAAVTAAALSALGAGLLVDAAGPFQFTDLALPRAAIAAGIPYLDLADATGFVSSIEQLDGAAKRAGVAVVAGASSTPALSAAVVDDLTLGWQRLDTVEVAISPGNRAPRGLSVVRAILSYVGRPVRVLVDGQWASRPGFSMLARRRIGPLGARWLALCDAPDLVLLPRRAAPRRSAIFRAGLELPILHLGLYALGLLVRARLLRALTPLARPLHWCADRLLAFGTDRGGMVVEVKGLDAAGRRCRRRWILWAEAGQGLYVPTLPALALIRSIAAGRGPAPGAVPCVGLLPLATIAAEFDRHRITTQTDGETDDSPPLFAGAVGPGFAHLPAPIRTLHSPGWWAAFRGRGRVDGAANPLGRLVARLFGFPPTLADVPVRVTIARDGRGERWRRDFGGHLFSSHLRPDGGGGVVECFGPFHFPLRLTPTPGGLRYDIAGWRLGRLPLPGFLEPRIAVEETIDAQGRFHFDVALSLPLVGRMVRYRGWLEADEAGPAPFSPHS</sequence>
<evidence type="ECO:0000313" key="4">
    <source>
        <dbReference type="Proteomes" id="UP000284605"/>
    </source>
</evidence>
<protein>
    <submittedName>
        <fullName evidence="3">DUF4166 domain-containing protein</fullName>
    </submittedName>
</protein>
<dbReference type="SUPFAM" id="SSF51735">
    <property type="entry name" value="NAD(P)-binding Rossmann-fold domains"/>
    <property type="match status" value="1"/>
</dbReference>
<evidence type="ECO:0000259" key="1">
    <source>
        <dbReference type="Pfam" id="PF03435"/>
    </source>
</evidence>
<dbReference type="InterPro" id="IPR025311">
    <property type="entry name" value="DUF4166"/>
</dbReference>
<proteinExistence type="predicted"/>